<comment type="caution">
    <text evidence="2">The sequence shown here is derived from an EMBL/GenBank/DDBJ whole genome shotgun (WGS) entry which is preliminary data.</text>
</comment>
<proteinExistence type="predicted"/>
<sequence>MKRRERRWRGGSTSLEARAATEPAPTACEAALPALAACSPAAALSGGSAAVAARRGEAAAIAALRGEVAVGRSGCARARDEGGASPLRVRPPRASSSSSWFTLRLGKAAREGRRGAAGEEGRGRRRGEGGGGAAHGEVGIAGGATHDSLEEAIGGDGNVCSGHPSARSGRALRFPGAWLRGALMTVWAGLPTTSGQTNRRPSYSPRAQ</sequence>
<evidence type="ECO:0000313" key="3">
    <source>
        <dbReference type="Proteomes" id="UP000604825"/>
    </source>
</evidence>
<feature type="compositionally biased region" description="Gly residues" evidence="1">
    <location>
        <begin position="129"/>
        <end position="140"/>
    </location>
</feature>
<feature type="compositionally biased region" description="Basic and acidic residues" evidence="1">
    <location>
        <begin position="108"/>
        <end position="128"/>
    </location>
</feature>
<accession>A0A811QUW5</accession>
<feature type="region of interest" description="Disordered" evidence="1">
    <location>
        <begin position="189"/>
        <end position="208"/>
    </location>
</feature>
<feature type="compositionally biased region" description="Low complexity" evidence="1">
    <location>
        <begin position="85"/>
        <end position="99"/>
    </location>
</feature>
<gene>
    <name evidence="2" type="ORF">NCGR_LOCUS45103</name>
</gene>
<name>A0A811QUW5_9POAL</name>
<evidence type="ECO:0000313" key="2">
    <source>
        <dbReference type="EMBL" id="CAD6261713.1"/>
    </source>
</evidence>
<protein>
    <submittedName>
        <fullName evidence="2">Uncharacterized protein</fullName>
    </submittedName>
</protein>
<dbReference type="AlphaFoldDB" id="A0A811QUW5"/>
<organism evidence="2 3">
    <name type="scientific">Miscanthus lutarioriparius</name>
    <dbReference type="NCBI Taxonomy" id="422564"/>
    <lineage>
        <taxon>Eukaryota</taxon>
        <taxon>Viridiplantae</taxon>
        <taxon>Streptophyta</taxon>
        <taxon>Embryophyta</taxon>
        <taxon>Tracheophyta</taxon>
        <taxon>Spermatophyta</taxon>
        <taxon>Magnoliopsida</taxon>
        <taxon>Liliopsida</taxon>
        <taxon>Poales</taxon>
        <taxon>Poaceae</taxon>
        <taxon>PACMAD clade</taxon>
        <taxon>Panicoideae</taxon>
        <taxon>Andropogonodae</taxon>
        <taxon>Andropogoneae</taxon>
        <taxon>Saccharinae</taxon>
        <taxon>Miscanthus</taxon>
    </lineage>
</organism>
<dbReference type="EMBL" id="CAJGYO010000012">
    <property type="protein sequence ID" value="CAD6261713.1"/>
    <property type="molecule type" value="Genomic_DNA"/>
</dbReference>
<dbReference type="Proteomes" id="UP000604825">
    <property type="component" value="Unassembled WGS sequence"/>
</dbReference>
<feature type="compositionally biased region" description="Polar residues" evidence="1">
    <location>
        <begin position="191"/>
        <end position="208"/>
    </location>
</feature>
<feature type="region of interest" description="Disordered" evidence="1">
    <location>
        <begin position="76"/>
        <end position="140"/>
    </location>
</feature>
<feature type="region of interest" description="Disordered" evidence="1">
    <location>
        <begin position="1"/>
        <end position="23"/>
    </location>
</feature>
<reference evidence="2" key="1">
    <citation type="submission" date="2020-10" db="EMBL/GenBank/DDBJ databases">
        <authorList>
            <person name="Han B."/>
            <person name="Lu T."/>
            <person name="Zhao Q."/>
            <person name="Huang X."/>
            <person name="Zhao Y."/>
        </authorList>
    </citation>
    <scope>NUCLEOTIDE SEQUENCE</scope>
</reference>
<keyword evidence="3" id="KW-1185">Reference proteome</keyword>
<evidence type="ECO:0000256" key="1">
    <source>
        <dbReference type="SAM" id="MobiDB-lite"/>
    </source>
</evidence>